<evidence type="ECO:0000256" key="1">
    <source>
        <dbReference type="SAM" id="Phobius"/>
    </source>
</evidence>
<name>A0AAJ1SMW3_9ENTE</name>
<organism evidence="2 3">
    <name type="scientific">Enterococcus lactis</name>
    <dbReference type="NCBI Taxonomy" id="357441"/>
    <lineage>
        <taxon>Bacteria</taxon>
        <taxon>Bacillati</taxon>
        <taxon>Bacillota</taxon>
        <taxon>Bacilli</taxon>
        <taxon>Lactobacillales</taxon>
        <taxon>Enterococcaceae</taxon>
        <taxon>Enterococcus</taxon>
    </lineage>
</organism>
<evidence type="ECO:0000313" key="2">
    <source>
        <dbReference type="EMBL" id="MDP8591310.1"/>
    </source>
</evidence>
<feature type="transmembrane region" description="Helical" evidence="1">
    <location>
        <begin position="63"/>
        <end position="81"/>
    </location>
</feature>
<feature type="transmembrane region" description="Helical" evidence="1">
    <location>
        <begin position="102"/>
        <end position="127"/>
    </location>
</feature>
<proteinExistence type="predicted"/>
<comment type="caution">
    <text evidence="2">The sequence shown here is derived from an EMBL/GenBank/DDBJ whole genome shotgun (WGS) entry which is preliminary data.</text>
</comment>
<dbReference type="GeneID" id="66498803"/>
<dbReference type="EMBL" id="JAVBZS010000145">
    <property type="protein sequence ID" value="MDP8591310.1"/>
    <property type="molecule type" value="Genomic_DNA"/>
</dbReference>
<dbReference type="RefSeq" id="WP_053001818.1">
    <property type="nucleotide sequence ID" value="NZ_CP079881.1"/>
</dbReference>
<dbReference type="Proteomes" id="UP001238215">
    <property type="component" value="Unassembled WGS sequence"/>
</dbReference>
<evidence type="ECO:0000313" key="3">
    <source>
        <dbReference type="Proteomes" id="UP001238215"/>
    </source>
</evidence>
<reference evidence="2 3" key="1">
    <citation type="submission" date="2023-08" db="EMBL/GenBank/DDBJ databases">
        <title>Whole genome sequencing of Enterococcus.</title>
        <authorList>
            <person name="Kaptchouang Tchatchouang C.D."/>
            <person name="Ateba C.N."/>
        </authorList>
    </citation>
    <scope>NUCLEOTIDE SEQUENCE [LARGE SCALE GENOMIC DNA]</scope>
    <source>
        <strain evidence="2 3">ENT3_CNKT_NWU</strain>
    </source>
</reference>
<accession>A0AAJ1SMW3</accession>
<gene>
    <name evidence="2" type="ORF">RAN64_15250</name>
</gene>
<dbReference type="AlphaFoldDB" id="A0AAJ1SMW3"/>
<feature type="transmembrane region" description="Helical" evidence="1">
    <location>
        <begin position="12"/>
        <end position="29"/>
    </location>
</feature>
<feature type="transmembrane region" description="Helical" evidence="1">
    <location>
        <begin position="41"/>
        <end position="57"/>
    </location>
</feature>
<keyword evidence="3" id="KW-1185">Reference proteome</keyword>
<feature type="transmembrane region" description="Helical" evidence="1">
    <location>
        <begin position="133"/>
        <end position="150"/>
    </location>
</feature>
<keyword evidence="1" id="KW-0472">Membrane</keyword>
<sequence length="379" mass="45259">MINLIQENLDTSIAMLTLIVSVLVIFLGLSDDQKGKQEQLKFILVSYAVIISIILYTSKFPNFMISVLVLFFVIGGLSYSINDKFDLEKELSIPQLLLYSSFSWFFITSNYILIFNILLIYTLVHILNIDYNLSLIIISISLILQYLSIVKDYFGINSYKETFSNLKNINLGVKNNKQAKDVLEENFVNENLDLVAFVLYVEDRYLFDRKKFHITFKDILNSKRDPVIFKDKIIYESKSKFEKYKRGYSTIEQQLIRQYSISDQAYRYKCRRKLFFDWIYTPLFSKAICRRKSRVYGKKKKIAKKELIWNLKLMFLYNYFINVLKNPKNKNELIKNMSKQSRVEENVYKKMFEIFNKSSKKEEMKRKIQDNLQKEYNFY</sequence>
<protein>
    <submittedName>
        <fullName evidence="2">Uncharacterized protein</fullName>
    </submittedName>
</protein>
<keyword evidence="1" id="KW-1133">Transmembrane helix</keyword>
<keyword evidence="1" id="KW-0812">Transmembrane</keyword>